<comment type="caution">
    <text evidence="1">The sequence shown here is derived from an EMBL/GenBank/DDBJ whole genome shotgun (WGS) entry which is preliminary data.</text>
</comment>
<dbReference type="OrthoDB" id="797275at2"/>
<name>A0A4R4EAV3_9BACT</name>
<dbReference type="InterPro" id="IPR032710">
    <property type="entry name" value="NTF2-like_dom_sf"/>
</dbReference>
<dbReference type="Pfam" id="PF07366">
    <property type="entry name" value="SnoaL"/>
    <property type="match status" value="1"/>
</dbReference>
<dbReference type="AlphaFoldDB" id="A0A4R4EAV3"/>
<gene>
    <name evidence="1" type="ORF">E0486_01480</name>
</gene>
<evidence type="ECO:0000313" key="1">
    <source>
        <dbReference type="EMBL" id="TCZ75005.1"/>
    </source>
</evidence>
<organism evidence="1 2">
    <name type="scientific">Flaviaesturariibacter aridisoli</name>
    <dbReference type="NCBI Taxonomy" id="2545761"/>
    <lineage>
        <taxon>Bacteria</taxon>
        <taxon>Pseudomonadati</taxon>
        <taxon>Bacteroidota</taxon>
        <taxon>Chitinophagia</taxon>
        <taxon>Chitinophagales</taxon>
        <taxon>Chitinophagaceae</taxon>
        <taxon>Flaviaestuariibacter</taxon>
    </lineage>
</organism>
<dbReference type="Gene3D" id="3.10.450.50">
    <property type="match status" value="1"/>
</dbReference>
<sequence>MNEASQLQDVRPEVLHDLQDYFKTHDPRYLTEDVVYRNLSTGEVHRGRAEVGALLQQVYRVAFDARLEVDLLFVHEHEAMMEGTIRGRHVGEFNGIAATGQEVAIPLQAAYTLRDGLIAENRFFISLAVFYQQLGMQPAQPHTRSAYVVRDAFQLHFGAFREARKLLVEALDKDLVPRDPGTRVFTDFTGDSYRLILEKGFDSLSAYEQGLSGNMSQEAWQQWYASFKPLVERSHREILRQVY</sequence>
<accession>A0A4R4EAV3</accession>
<dbReference type="RefSeq" id="WP_131850360.1">
    <property type="nucleotide sequence ID" value="NZ_SKFH01000001.1"/>
</dbReference>
<dbReference type="PANTHER" id="PTHR38436">
    <property type="entry name" value="POLYKETIDE CYCLASE SNOAL-LIKE DOMAIN"/>
    <property type="match status" value="1"/>
</dbReference>
<keyword evidence="2" id="KW-1185">Reference proteome</keyword>
<dbReference type="Proteomes" id="UP000295164">
    <property type="component" value="Unassembled WGS sequence"/>
</dbReference>
<dbReference type="PANTHER" id="PTHR38436:SF1">
    <property type="entry name" value="ESTER CYCLASE"/>
    <property type="match status" value="1"/>
</dbReference>
<dbReference type="InterPro" id="IPR009959">
    <property type="entry name" value="Cyclase_SnoaL-like"/>
</dbReference>
<proteinExistence type="predicted"/>
<dbReference type="GO" id="GO:0030638">
    <property type="term" value="P:polyketide metabolic process"/>
    <property type="evidence" value="ECO:0007669"/>
    <property type="project" value="InterPro"/>
</dbReference>
<dbReference type="EMBL" id="SKFH01000001">
    <property type="protein sequence ID" value="TCZ75005.1"/>
    <property type="molecule type" value="Genomic_DNA"/>
</dbReference>
<dbReference type="SUPFAM" id="SSF54427">
    <property type="entry name" value="NTF2-like"/>
    <property type="match status" value="1"/>
</dbReference>
<evidence type="ECO:0000313" key="2">
    <source>
        <dbReference type="Proteomes" id="UP000295164"/>
    </source>
</evidence>
<evidence type="ECO:0008006" key="3">
    <source>
        <dbReference type="Google" id="ProtNLM"/>
    </source>
</evidence>
<reference evidence="1 2" key="1">
    <citation type="submission" date="2019-03" db="EMBL/GenBank/DDBJ databases">
        <authorList>
            <person name="Kim M.K.M."/>
        </authorList>
    </citation>
    <scope>NUCLEOTIDE SEQUENCE [LARGE SCALE GENOMIC DNA]</scope>
    <source>
        <strain evidence="1 2">17J68-15</strain>
    </source>
</reference>
<protein>
    <recommendedName>
        <fullName evidence="3">Nuclear transport factor 2 family protein</fullName>
    </recommendedName>
</protein>